<dbReference type="AlphaFoldDB" id="A0A4Q1C0R4"/>
<dbReference type="OrthoDB" id="8967463at2"/>
<dbReference type="SUPFAM" id="SSF51735">
    <property type="entry name" value="NAD(P)-binding Rossmann-fold domains"/>
    <property type="match status" value="1"/>
</dbReference>
<dbReference type="Pfam" id="PF01370">
    <property type="entry name" value="Epimerase"/>
    <property type="match status" value="1"/>
</dbReference>
<accession>A0A4Q1C0R4</accession>
<dbReference type="PANTHER" id="PTHR43000">
    <property type="entry name" value="DTDP-D-GLUCOSE 4,6-DEHYDRATASE-RELATED"/>
    <property type="match status" value="1"/>
</dbReference>
<dbReference type="RefSeq" id="WP_129026315.1">
    <property type="nucleotide sequence ID" value="NZ_SDHY01000002.1"/>
</dbReference>
<dbReference type="EMBL" id="SDHY01000002">
    <property type="protein sequence ID" value="RXK50719.1"/>
    <property type="molecule type" value="Genomic_DNA"/>
</dbReference>
<protein>
    <submittedName>
        <fullName evidence="3">NAD-dependent epimerase/dehydratase family protein</fullName>
    </submittedName>
</protein>
<gene>
    <name evidence="3" type="ORF">ESB04_03465</name>
</gene>
<comment type="caution">
    <text evidence="3">The sequence shown here is derived from an EMBL/GenBank/DDBJ whole genome shotgun (WGS) entry which is preliminary data.</text>
</comment>
<name>A0A4Q1C0R4_9BACT</name>
<evidence type="ECO:0000313" key="4">
    <source>
        <dbReference type="Proteomes" id="UP000289455"/>
    </source>
</evidence>
<dbReference type="Gene3D" id="3.90.25.10">
    <property type="entry name" value="UDP-galactose 4-epimerase, domain 1"/>
    <property type="match status" value="1"/>
</dbReference>
<evidence type="ECO:0000256" key="1">
    <source>
        <dbReference type="ARBA" id="ARBA00007637"/>
    </source>
</evidence>
<keyword evidence="4" id="KW-1185">Reference proteome</keyword>
<evidence type="ECO:0000313" key="3">
    <source>
        <dbReference type="EMBL" id="RXK50719.1"/>
    </source>
</evidence>
<evidence type="ECO:0000259" key="2">
    <source>
        <dbReference type="Pfam" id="PF01370"/>
    </source>
</evidence>
<dbReference type="Gene3D" id="3.40.50.720">
    <property type="entry name" value="NAD(P)-binding Rossmann-like Domain"/>
    <property type="match status" value="1"/>
</dbReference>
<feature type="domain" description="NAD-dependent epimerase/dehydratase" evidence="2">
    <location>
        <begin position="4"/>
        <end position="240"/>
    </location>
</feature>
<dbReference type="InterPro" id="IPR001509">
    <property type="entry name" value="Epimerase_deHydtase"/>
</dbReference>
<proteinExistence type="inferred from homology"/>
<reference evidence="3 4" key="1">
    <citation type="submission" date="2019-01" db="EMBL/GenBank/DDBJ databases">
        <title>Cytophagaceae bacterium strain CAR-16.</title>
        <authorList>
            <person name="Chen W.-M."/>
        </authorList>
    </citation>
    <scope>NUCLEOTIDE SEQUENCE [LARGE SCALE GENOMIC DNA]</scope>
    <source>
        <strain evidence="3 4">CAR-16</strain>
    </source>
</reference>
<dbReference type="InterPro" id="IPR036291">
    <property type="entry name" value="NAD(P)-bd_dom_sf"/>
</dbReference>
<dbReference type="Proteomes" id="UP000289455">
    <property type="component" value="Unassembled WGS sequence"/>
</dbReference>
<sequence>MEKILLIGGAGFLGLNWIQYLEKQSVRSAVELTVLSRHFPEEKENFPQVNWVLGDYGDLDLLNQLFQKGQFTQVFHFASTIVPATSTQNVSEDLAANLNPTIQLLDVMKQHNCRFLVYFSSGGAVYGHSGKESLSESHACKPISSYGIIKLAVEHYIELYSKIHQIDYLILRLSNPFGCFHHSEQQGVINIALRKALRGETFTVWGDGSQTKDYIFAEDIAKAIFQLWRSGHKNDTINIGYGSAISLLSILEKIKELVPSFQLEFKEAKPTDVPHVCLNVRKLESIIPFERTSFEEALKRTWEWEGVNYKL</sequence>
<organism evidence="3 4">
    <name type="scientific">Aquirufa rosea</name>
    <dbReference type="NCBI Taxonomy" id="2509241"/>
    <lineage>
        <taxon>Bacteria</taxon>
        <taxon>Pseudomonadati</taxon>
        <taxon>Bacteroidota</taxon>
        <taxon>Cytophagia</taxon>
        <taxon>Cytophagales</taxon>
        <taxon>Flectobacillaceae</taxon>
        <taxon>Aquirufa</taxon>
    </lineage>
</organism>
<comment type="similarity">
    <text evidence="1">Belongs to the NAD(P)-dependent epimerase/dehydratase family.</text>
</comment>